<evidence type="ECO:0000259" key="3">
    <source>
        <dbReference type="Pfam" id="PF23951"/>
    </source>
</evidence>
<feature type="compositionally biased region" description="Low complexity" evidence="1">
    <location>
        <begin position="268"/>
        <end position="289"/>
    </location>
</feature>
<evidence type="ECO:0000313" key="5">
    <source>
        <dbReference type="Proteomes" id="UP001596395"/>
    </source>
</evidence>
<sequence>MRRYLAPVLACVVVLAALAALPVAGHGNHLTADAQVVDDHVVVERSFMLQDGYAVVHIDRGGQMGQAIGHVALSAGPDENYEIDVDEEFLSQIDGVAKVWVALHRTDGDGEFEPNQDTALTGIQGRVAGSVIPIYVSDDGNVNVVARDFGSQRIDDASVTVMRVESNRSGFVAVEDENGTVVGSAPVSAGTNANVSVPLESSFYESLDRNESAELTAAVYHDDGDGEFDASADRRVTVGGTPVASAFGVTKVANASRTTSIVVTATGTTAPAPTTTSAGSTATAADGSTTGSGGTGGAPGFGAVAAAVAVVSALVALGVRGRD</sequence>
<keyword evidence="2" id="KW-1133">Transmembrane helix</keyword>
<feature type="domain" description="DUF7282" evidence="3">
    <location>
        <begin position="149"/>
        <end position="247"/>
    </location>
</feature>
<dbReference type="Pfam" id="PF23951">
    <property type="entry name" value="DUF7282"/>
    <property type="match status" value="2"/>
</dbReference>
<proteinExistence type="predicted"/>
<keyword evidence="2" id="KW-0472">Membrane</keyword>
<evidence type="ECO:0000313" key="4">
    <source>
        <dbReference type="EMBL" id="MFC6952775.1"/>
    </source>
</evidence>
<feature type="region of interest" description="Disordered" evidence="1">
    <location>
        <begin position="268"/>
        <end position="292"/>
    </location>
</feature>
<organism evidence="4 5">
    <name type="scientific">Halorubellus litoreus</name>
    <dbReference type="NCBI Taxonomy" id="755308"/>
    <lineage>
        <taxon>Archaea</taxon>
        <taxon>Methanobacteriati</taxon>
        <taxon>Methanobacteriota</taxon>
        <taxon>Stenosarchaea group</taxon>
        <taxon>Halobacteria</taxon>
        <taxon>Halobacteriales</taxon>
        <taxon>Halorubellaceae</taxon>
        <taxon>Halorubellus</taxon>
    </lineage>
</organism>
<reference evidence="4 5" key="1">
    <citation type="journal article" date="2019" name="Int. J. Syst. Evol. Microbiol.">
        <title>The Global Catalogue of Microorganisms (GCM) 10K type strain sequencing project: providing services to taxonomists for standard genome sequencing and annotation.</title>
        <authorList>
            <consortium name="The Broad Institute Genomics Platform"/>
            <consortium name="The Broad Institute Genome Sequencing Center for Infectious Disease"/>
            <person name="Wu L."/>
            <person name="Ma J."/>
        </authorList>
    </citation>
    <scope>NUCLEOTIDE SEQUENCE [LARGE SCALE GENOMIC DNA]</scope>
    <source>
        <strain evidence="4 5">GX26</strain>
    </source>
</reference>
<comment type="caution">
    <text evidence="4">The sequence shown here is derived from an EMBL/GenBank/DDBJ whole genome shotgun (WGS) entry which is preliminary data.</text>
</comment>
<keyword evidence="2" id="KW-0812">Transmembrane</keyword>
<evidence type="ECO:0000256" key="2">
    <source>
        <dbReference type="SAM" id="Phobius"/>
    </source>
</evidence>
<feature type="transmembrane region" description="Helical" evidence="2">
    <location>
        <begin position="300"/>
        <end position="319"/>
    </location>
</feature>
<protein>
    <recommendedName>
        <fullName evidence="3">DUF7282 domain-containing protein</fullName>
    </recommendedName>
</protein>
<keyword evidence="5" id="KW-1185">Reference proteome</keyword>
<gene>
    <name evidence="4" type="ORF">ACFQGB_07845</name>
</gene>
<feature type="domain" description="DUF7282" evidence="3">
    <location>
        <begin position="30"/>
        <end position="119"/>
    </location>
</feature>
<dbReference type="AlphaFoldDB" id="A0ABD5VF15"/>
<dbReference type="RefSeq" id="WP_336349762.1">
    <property type="nucleotide sequence ID" value="NZ_JAZAQL010000002.1"/>
</dbReference>
<dbReference type="EMBL" id="JBHSXN010000002">
    <property type="protein sequence ID" value="MFC6952775.1"/>
    <property type="molecule type" value="Genomic_DNA"/>
</dbReference>
<dbReference type="InterPro" id="IPR055706">
    <property type="entry name" value="Slg1/2_DUF7282"/>
</dbReference>
<dbReference type="Proteomes" id="UP001596395">
    <property type="component" value="Unassembled WGS sequence"/>
</dbReference>
<accession>A0ABD5VF15</accession>
<evidence type="ECO:0000256" key="1">
    <source>
        <dbReference type="SAM" id="MobiDB-lite"/>
    </source>
</evidence>
<name>A0ABD5VF15_9EURY</name>